<evidence type="ECO:0000313" key="1">
    <source>
        <dbReference type="EMBL" id="KAK8773518.1"/>
    </source>
</evidence>
<keyword evidence="2" id="KW-1185">Reference proteome</keyword>
<organism evidence="1 2">
    <name type="scientific">Amblyomma americanum</name>
    <name type="common">Lone star tick</name>
    <dbReference type="NCBI Taxonomy" id="6943"/>
    <lineage>
        <taxon>Eukaryota</taxon>
        <taxon>Metazoa</taxon>
        <taxon>Ecdysozoa</taxon>
        <taxon>Arthropoda</taxon>
        <taxon>Chelicerata</taxon>
        <taxon>Arachnida</taxon>
        <taxon>Acari</taxon>
        <taxon>Parasitiformes</taxon>
        <taxon>Ixodida</taxon>
        <taxon>Ixodoidea</taxon>
        <taxon>Ixodidae</taxon>
        <taxon>Amblyomminae</taxon>
        <taxon>Amblyomma</taxon>
    </lineage>
</organism>
<dbReference type="AlphaFoldDB" id="A0AAQ4EFX1"/>
<reference evidence="1 2" key="1">
    <citation type="journal article" date="2023" name="Arcadia Sci">
        <title>De novo assembly of a long-read Amblyomma americanum tick genome.</title>
        <authorList>
            <person name="Chou S."/>
            <person name="Poskanzer K.E."/>
            <person name="Rollins M."/>
            <person name="Thuy-Boun P.S."/>
        </authorList>
    </citation>
    <scope>NUCLEOTIDE SEQUENCE [LARGE SCALE GENOMIC DNA]</scope>
    <source>
        <strain evidence="1">F_SG_1</strain>
        <tissue evidence="1">Salivary glands</tissue>
    </source>
</reference>
<dbReference type="Proteomes" id="UP001321473">
    <property type="component" value="Unassembled WGS sequence"/>
</dbReference>
<dbReference type="EMBL" id="JARKHS020016768">
    <property type="protein sequence ID" value="KAK8773518.1"/>
    <property type="molecule type" value="Genomic_DNA"/>
</dbReference>
<dbReference type="InterPro" id="IPR042089">
    <property type="entry name" value="Peptidase_M13_dom_2"/>
</dbReference>
<evidence type="ECO:0000313" key="2">
    <source>
        <dbReference type="Proteomes" id="UP001321473"/>
    </source>
</evidence>
<sequence>MATGRTTATTTSGGERPSADAFRLAAQLINESLYWAYQPCDDFYKFVCSRFEGGISTLSKIEQYTRRSIQEMLLNTTGIRATGQSAADKAAAMFQACVRLGSSPTNSEIGINADDEKWMENSYMQLGGDLNTARSYSIRVNIYDPNIQNVSAFAARIVRIEHVVVPGQALSSARQVLLNVRSSLLRKLRTTDWIRAPLKNITIEKAENYGIVVGYPDAISSEAAVEALYADFPDVGAAFFDAYLQSLRVITDRNVRGVGLSNFSSDAANAQYEAHRHTITVFAGLLLPPVYIHNGPPSFNYAGFGQVRFESAFVIPDNRMTRRN</sequence>
<gene>
    <name evidence="1" type="ORF">V5799_011947</name>
</gene>
<dbReference type="PANTHER" id="PTHR11733">
    <property type="entry name" value="ZINC METALLOPROTEASE FAMILY M13 NEPRILYSIN-RELATED"/>
    <property type="match status" value="1"/>
</dbReference>
<dbReference type="InterPro" id="IPR024079">
    <property type="entry name" value="MetalloPept_cat_dom_sf"/>
</dbReference>
<protein>
    <recommendedName>
        <fullName evidence="3">Peptidase M13 N-terminal domain-containing protein</fullName>
    </recommendedName>
</protein>
<dbReference type="SUPFAM" id="SSF55486">
    <property type="entry name" value="Metalloproteases ('zincins'), catalytic domain"/>
    <property type="match status" value="1"/>
</dbReference>
<name>A0AAQ4EFX1_AMBAM</name>
<dbReference type="Gene3D" id="3.40.390.10">
    <property type="entry name" value="Collagenase (Catalytic Domain)"/>
    <property type="match status" value="2"/>
</dbReference>
<dbReference type="GO" id="GO:0004222">
    <property type="term" value="F:metalloendopeptidase activity"/>
    <property type="evidence" value="ECO:0007669"/>
    <property type="project" value="InterPro"/>
</dbReference>
<comment type="caution">
    <text evidence="1">The sequence shown here is derived from an EMBL/GenBank/DDBJ whole genome shotgun (WGS) entry which is preliminary data.</text>
</comment>
<dbReference type="GO" id="GO:0005886">
    <property type="term" value="C:plasma membrane"/>
    <property type="evidence" value="ECO:0007669"/>
    <property type="project" value="TreeGrafter"/>
</dbReference>
<accession>A0AAQ4EFX1</accession>
<dbReference type="InterPro" id="IPR000718">
    <property type="entry name" value="Peptidase_M13"/>
</dbReference>
<evidence type="ECO:0008006" key="3">
    <source>
        <dbReference type="Google" id="ProtNLM"/>
    </source>
</evidence>
<dbReference type="Gene3D" id="1.10.1380.10">
    <property type="entry name" value="Neutral endopeptidase , domain2"/>
    <property type="match status" value="2"/>
</dbReference>
<proteinExistence type="predicted"/>
<dbReference type="PANTHER" id="PTHR11733:SF241">
    <property type="entry name" value="GH26575P-RELATED"/>
    <property type="match status" value="1"/>
</dbReference>
<dbReference type="GO" id="GO:0016485">
    <property type="term" value="P:protein processing"/>
    <property type="evidence" value="ECO:0007669"/>
    <property type="project" value="TreeGrafter"/>
</dbReference>
<dbReference type="PROSITE" id="PS51885">
    <property type="entry name" value="NEPRILYSIN"/>
    <property type="match status" value="1"/>
</dbReference>